<dbReference type="InterPro" id="IPR003715">
    <property type="entry name" value="Poly_export_N"/>
</dbReference>
<dbReference type="GO" id="GO:0015159">
    <property type="term" value="F:polysaccharide transmembrane transporter activity"/>
    <property type="evidence" value="ECO:0007669"/>
    <property type="project" value="InterPro"/>
</dbReference>
<sequence length="372" mass="39428">MVQILHFPHPVSRSLPAILLLSGFLFGSSRALAQSVPVAAQPPVQQFDLQAATSAYRIGPGDTIEVNVFGVPELTTSRVILADGTTSLPIIGAVRFAGMSQEEAAAELTELYRPYLENTQITVAITSPRPLTIAVLGEVNRPGPYTLTQGAGNTQVKVGSGEGTTGGVGGGRLTVSQALNLAGGVTDSADVEQITLRRKLPGSSRDSVQKINLWALLQTGDTSQDVPLLDGDSLTVPKTSADKPNYNIEQVLASTIAPNTIEVRVLGEVRQPGRVNVSPNAILTDALVAAGGLTDGADWKSVQLLRLNPDGTVTRKQLAAYLEEGRDPQKNPPLKKGDIISVPRSFGGSLVNTLQYLSPVFYLNSLVNLFRY</sequence>
<dbReference type="GO" id="GO:0015288">
    <property type="term" value="F:porin activity"/>
    <property type="evidence" value="ECO:0007669"/>
    <property type="project" value="UniProtKB-KW"/>
</dbReference>
<dbReference type="eggNOG" id="COG1596">
    <property type="taxonomic scope" value="Bacteria"/>
</dbReference>
<reference evidence="19 20" key="1">
    <citation type="journal article" date="2013" name="PLoS ONE">
        <title>Cultivation and Complete Genome Sequencing of Gloeobacter kilaueensis sp. nov., from a Lava Cave in Kilauea Caldera, Hawai'i.</title>
        <authorList>
            <person name="Saw J.H."/>
            <person name="Schatz M."/>
            <person name="Brown M.V."/>
            <person name="Kunkel D.D."/>
            <person name="Foster J.S."/>
            <person name="Shick H."/>
            <person name="Christensen S."/>
            <person name="Hou S."/>
            <person name="Wan X."/>
            <person name="Donachie S.P."/>
        </authorList>
    </citation>
    <scope>NUCLEOTIDE SEQUENCE [LARGE SCALE GENOMIC DNA]</scope>
    <source>
        <strain evidence="20">JS</strain>
    </source>
</reference>
<keyword evidence="3" id="KW-0813">Transport</keyword>
<evidence type="ECO:0000256" key="13">
    <source>
        <dbReference type="ARBA" id="ARBA00023237"/>
    </source>
</evidence>
<dbReference type="PATRIC" id="fig|1183438.3.peg.3404"/>
<evidence type="ECO:0000256" key="7">
    <source>
        <dbReference type="ARBA" id="ARBA00022729"/>
    </source>
</evidence>
<comment type="subcellular location">
    <subcellularLocation>
        <location evidence="1">Cell outer membrane</location>
        <topology evidence="1">Multi-pass membrane protein</topology>
    </subcellularLocation>
</comment>
<dbReference type="Pfam" id="PF02563">
    <property type="entry name" value="Poly_export"/>
    <property type="match status" value="1"/>
</dbReference>
<dbReference type="GO" id="GO:0006811">
    <property type="term" value="P:monoatomic ion transport"/>
    <property type="evidence" value="ECO:0007669"/>
    <property type="project" value="UniProtKB-KW"/>
</dbReference>
<keyword evidence="4" id="KW-1134">Transmembrane beta strand</keyword>
<proteinExistence type="inferred from homology"/>
<dbReference type="GO" id="GO:0009279">
    <property type="term" value="C:cell outer membrane"/>
    <property type="evidence" value="ECO:0007669"/>
    <property type="project" value="UniProtKB-SubCell"/>
</dbReference>
<keyword evidence="13" id="KW-0998">Cell outer membrane</keyword>
<accession>U5QL99</accession>
<dbReference type="EMBL" id="CP003587">
    <property type="protein sequence ID" value="AGY59711.1"/>
    <property type="molecule type" value="Genomic_DNA"/>
</dbReference>
<feature type="chain" id="PRO_5004664051" evidence="15">
    <location>
        <begin position="34"/>
        <end position="372"/>
    </location>
</feature>
<keyword evidence="6" id="KW-0812">Transmembrane</keyword>
<organism evidence="19 20">
    <name type="scientific">Gloeobacter kilaueensis (strain ATCC BAA-2537 / CCAP 1431/1 / ULC 316 / JS1)</name>
    <dbReference type="NCBI Taxonomy" id="1183438"/>
    <lineage>
        <taxon>Bacteria</taxon>
        <taxon>Bacillati</taxon>
        <taxon>Cyanobacteriota</taxon>
        <taxon>Cyanophyceae</taxon>
        <taxon>Gloeobacterales</taxon>
        <taxon>Gloeobacteraceae</taxon>
        <taxon>Gloeobacter</taxon>
    </lineage>
</organism>
<evidence type="ECO:0000256" key="10">
    <source>
        <dbReference type="ARBA" id="ARBA00023114"/>
    </source>
</evidence>
<dbReference type="AlphaFoldDB" id="U5QL99"/>
<evidence type="ECO:0000259" key="17">
    <source>
        <dbReference type="Pfam" id="PF10531"/>
    </source>
</evidence>
<dbReference type="Proteomes" id="UP000017396">
    <property type="component" value="Chromosome"/>
</dbReference>
<evidence type="ECO:0000256" key="2">
    <source>
        <dbReference type="ARBA" id="ARBA00009450"/>
    </source>
</evidence>
<keyword evidence="8" id="KW-0625">Polysaccharide transport</keyword>
<keyword evidence="12" id="KW-0564">Palmitate</keyword>
<dbReference type="GO" id="GO:0046930">
    <property type="term" value="C:pore complex"/>
    <property type="evidence" value="ECO:0007669"/>
    <property type="project" value="UniProtKB-KW"/>
</dbReference>
<evidence type="ECO:0000256" key="5">
    <source>
        <dbReference type="ARBA" id="ARBA00022597"/>
    </source>
</evidence>
<keyword evidence="11" id="KW-0472">Membrane</keyword>
<dbReference type="Pfam" id="PF22461">
    <property type="entry name" value="SLBB_2"/>
    <property type="match status" value="1"/>
</dbReference>
<protein>
    <submittedName>
        <fullName evidence="19">Polysaccharide export protein</fullName>
    </submittedName>
</protein>
<dbReference type="InterPro" id="IPR049712">
    <property type="entry name" value="Poly_export"/>
</dbReference>
<keyword evidence="20" id="KW-1185">Reference proteome</keyword>
<comment type="similarity">
    <text evidence="2">Belongs to the BexD/CtrA/VexA family.</text>
</comment>
<dbReference type="HOGENOM" id="CLU_022181_0_0_3"/>
<evidence type="ECO:0000256" key="9">
    <source>
        <dbReference type="ARBA" id="ARBA00023065"/>
    </source>
</evidence>
<dbReference type="KEGG" id="glj:GKIL_3465"/>
<keyword evidence="14" id="KW-0449">Lipoprotein</keyword>
<dbReference type="Gene3D" id="3.10.560.10">
    <property type="entry name" value="Outer membrane lipoprotein wza domain like"/>
    <property type="match status" value="2"/>
</dbReference>
<keyword evidence="10" id="KW-0626">Porin</keyword>
<evidence type="ECO:0000259" key="18">
    <source>
        <dbReference type="Pfam" id="PF22461"/>
    </source>
</evidence>
<feature type="domain" description="Soluble ligand binding" evidence="17">
    <location>
        <begin position="263"/>
        <end position="314"/>
    </location>
</feature>
<evidence type="ECO:0000256" key="6">
    <source>
        <dbReference type="ARBA" id="ARBA00022692"/>
    </source>
</evidence>
<evidence type="ECO:0000313" key="20">
    <source>
        <dbReference type="Proteomes" id="UP000017396"/>
    </source>
</evidence>
<evidence type="ECO:0000256" key="3">
    <source>
        <dbReference type="ARBA" id="ARBA00022448"/>
    </source>
</evidence>
<dbReference type="OrthoDB" id="9793939at2"/>
<dbReference type="RefSeq" id="WP_023175011.1">
    <property type="nucleotide sequence ID" value="NC_022600.1"/>
</dbReference>
<dbReference type="STRING" id="1183438.GKIL_3465"/>
<feature type="signal peptide" evidence="15">
    <location>
        <begin position="1"/>
        <end position="33"/>
    </location>
</feature>
<evidence type="ECO:0000256" key="14">
    <source>
        <dbReference type="ARBA" id="ARBA00023288"/>
    </source>
</evidence>
<feature type="domain" description="SLBB" evidence="18">
    <location>
        <begin position="172"/>
        <end position="236"/>
    </location>
</feature>
<evidence type="ECO:0000256" key="8">
    <source>
        <dbReference type="ARBA" id="ARBA00023047"/>
    </source>
</evidence>
<evidence type="ECO:0000256" key="11">
    <source>
        <dbReference type="ARBA" id="ARBA00023136"/>
    </source>
</evidence>
<dbReference type="PANTHER" id="PTHR33619">
    <property type="entry name" value="POLYSACCHARIDE EXPORT PROTEIN GFCE-RELATED"/>
    <property type="match status" value="1"/>
</dbReference>
<keyword evidence="7 15" id="KW-0732">Signal</keyword>
<dbReference type="Pfam" id="PF10531">
    <property type="entry name" value="SLBB"/>
    <property type="match status" value="1"/>
</dbReference>
<evidence type="ECO:0000256" key="12">
    <source>
        <dbReference type="ARBA" id="ARBA00023139"/>
    </source>
</evidence>
<evidence type="ECO:0000256" key="1">
    <source>
        <dbReference type="ARBA" id="ARBA00004571"/>
    </source>
</evidence>
<dbReference type="PANTHER" id="PTHR33619:SF3">
    <property type="entry name" value="POLYSACCHARIDE EXPORT PROTEIN GFCE-RELATED"/>
    <property type="match status" value="1"/>
</dbReference>
<dbReference type="InterPro" id="IPR019554">
    <property type="entry name" value="Soluble_ligand-bd"/>
</dbReference>
<evidence type="ECO:0000256" key="15">
    <source>
        <dbReference type="SAM" id="SignalP"/>
    </source>
</evidence>
<evidence type="ECO:0000256" key="4">
    <source>
        <dbReference type="ARBA" id="ARBA00022452"/>
    </source>
</evidence>
<evidence type="ECO:0000313" key="19">
    <source>
        <dbReference type="EMBL" id="AGY59711.1"/>
    </source>
</evidence>
<dbReference type="InterPro" id="IPR054765">
    <property type="entry name" value="SLBB_dom"/>
</dbReference>
<name>U5QL99_GLOK1</name>
<feature type="domain" description="Polysaccharide export protein N-terminal" evidence="16">
    <location>
        <begin position="51"/>
        <end position="125"/>
    </location>
</feature>
<evidence type="ECO:0000259" key="16">
    <source>
        <dbReference type="Pfam" id="PF02563"/>
    </source>
</evidence>
<keyword evidence="5" id="KW-0762">Sugar transport</keyword>
<gene>
    <name evidence="19" type="primary">wza</name>
    <name evidence="19" type="ORF">GKIL_3465</name>
</gene>
<keyword evidence="9" id="KW-0406">Ion transport</keyword>